<comment type="similarity">
    <text evidence="1 2">Belongs to the DTD family.</text>
</comment>
<comment type="catalytic activity">
    <reaction evidence="2">
        <text>a D-aminoacyl-tRNA + H2O = a tRNA + a D-alpha-amino acid + H(+)</text>
        <dbReference type="Rhea" id="RHEA:13953"/>
        <dbReference type="Rhea" id="RHEA-COMP:10123"/>
        <dbReference type="Rhea" id="RHEA-COMP:10124"/>
        <dbReference type="ChEBI" id="CHEBI:15377"/>
        <dbReference type="ChEBI" id="CHEBI:15378"/>
        <dbReference type="ChEBI" id="CHEBI:59871"/>
        <dbReference type="ChEBI" id="CHEBI:78442"/>
        <dbReference type="ChEBI" id="CHEBI:79333"/>
        <dbReference type="EC" id="3.1.1.96"/>
    </reaction>
</comment>
<feature type="short sequence motif" description="Gly-cisPro motif, important for rejection of L-amino acids" evidence="2">
    <location>
        <begin position="138"/>
        <end position="139"/>
    </location>
</feature>
<evidence type="ECO:0000313" key="4">
    <source>
        <dbReference type="Proteomes" id="UP000247099"/>
    </source>
</evidence>
<keyword evidence="2" id="KW-0963">Cytoplasm</keyword>
<evidence type="ECO:0000256" key="2">
    <source>
        <dbReference type="HAMAP-Rule" id="MF_00518"/>
    </source>
</evidence>
<comment type="domain">
    <text evidence="2">A Gly-cisPro motif from one monomer fits into the active site of the other monomer to allow specific chiral rejection of L-amino acids.</text>
</comment>
<dbReference type="NCBIfam" id="TIGR00256">
    <property type="entry name" value="D-aminoacyl-tRNA deacylase"/>
    <property type="match status" value="1"/>
</dbReference>
<dbReference type="Pfam" id="PF02580">
    <property type="entry name" value="Tyr_Deacylase"/>
    <property type="match status" value="1"/>
</dbReference>
<protein>
    <recommendedName>
        <fullName evidence="2">D-aminoacyl-tRNA deacylase</fullName>
        <shortName evidence="2">DTD</shortName>
        <ecNumber evidence="2">3.1.1.96</ecNumber>
    </recommendedName>
    <alternativeName>
        <fullName evidence="2">Gly-tRNA(Ala) deacylase</fullName>
        <ecNumber evidence="2">3.1.1.-</ecNumber>
    </alternativeName>
</protein>
<dbReference type="InterPro" id="IPR003732">
    <property type="entry name" value="Daa-tRNA_deacyls_DTD"/>
</dbReference>
<comment type="subcellular location">
    <subcellularLocation>
        <location evidence="2">Cytoplasm</location>
    </subcellularLocation>
</comment>
<keyword evidence="4" id="KW-1185">Reference proteome</keyword>
<dbReference type="GO" id="GO:0051500">
    <property type="term" value="F:D-tyrosyl-tRNA(Tyr) deacylase activity"/>
    <property type="evidence" value="ECO:0007669"/>
    <property type="project" value="TreeGrafter"/>
</dbReference>
<keyword evidence="2" id="KW-0378">Hydrolase</keyword>
<dbReference type="PANTHER" id="PTHR10472">
    <property type="entry name" value="D-TYROSYL-TRNA TYR DEACYLASE"/>
    <property type="match status" value="1"/>
</dbReference>
<dbReference type="OrthoDB" id="9801395at2"/>
<dbReference type="Gene3D" id="3.50.80.10">
    <property type="entry name" value="D-tyrosyl-tRNA(Tyr) deacylase"/>
    <property type="match status" value="1"/>
</dbReference>
<dbReference type="FunCoup" id="A0A317ZJB6">
    <property type="interactions" value="413"/>
</dbReference>
<dbReference type="SUPFAM" id="SSF69500">
    <property type="entry name" value="DTD-like"/>
    <property type="match status" value="1"/>
</dbReference>
<dbReference type="RefSeq" id="WP_110129719.1">
    <property type="nucleotide sequence ID" value="NZ_QHJQ01000001.1"/>
</dbReference>
<dbReference type="EC" id="3.1.1.96" evidence="2"/>
<dbReference type="InterPro" id="IPR023509">
    <property type="entry name" value="DTD-like_sf"/>
</dbReference>
<dbReference type="InParanoid" id="A0A317ZJB6"/>
<dbReference type="GO" id="GO:0019478">
    <property type="term" value="P:D-amino acid catabolic process"/>
    <property type="evidence" value="ECO:0007669"/>
    <property type="project" value="UniProtKB-UniRule"/>
</dbReference>
<dbReference type="GO" id="GO:0043908">
    <property type="term" value="F:Ser(Gly)-tRNA(Ala) hydrolase activity"/>
    <property type="evidence" value="ECO:0007669"/>
    <property type="project" value="UniProtKB-UniRule"/>
</dbReference>
<dbReference type="PANTHER" id="PTHR10472:SF5">
    <property type="entry name" value="D-AMINOACYL-TRNA DEACYLASE 1"/>
    <property type="match status" value="1"/>
</dbReference>
<dbReference type="FunFam" id="3.50.80.10:FF:000001">
    <property type="entry name" value="D-aminoacyl-tRNA deacylase"/>
    <property type="match status" value="1"/>
</dbReference>
<reference evidence="3 4" key="1">
    <citation type="submission" date="2018-05" db="EMBL/GenBank/DDBJ databases">
        <title>Coraliomargarita sinensis sp. nov., isolated from a marine solar saltern.</title>
        <authorList>
            <person name="Zhou L.Y."/>
        </authorList>
    </citation>
    <scope>NUCLEOTIDE SEQUENCE [LARGE SCALE GENOMIC DNA]</scope>
    <source>
        <strain evidence="3 4">WN38</strain>
    </source>
</reference>
<name>A0A317ZJB6_9BACT</name>
<comment type="caution">
    <text evidence="3">The sequence shown here is derived from an EMBL/GenBank/DDBJ whole genome shotgun (WGS) entry which is preliminary data.</text>
</comment>
<dbReference type="GO" id="GO:0005737">
    <property type="term" value="C:cytoplasm"/>
    <property type="evidence" value="ECO:0007669"/>
    <property type="project" value="UniProtKB-SubCell"/>
</dbReference>
<proteinExistence type="inferred from homology"/>
<dbReference type="EMBL" id="QHJQ01000001">
    <property type="protein sequence ID" value="PXA05640.1"/>
    <property type="molecule type" value="Genomic_DNA"/>
</dbReference>
<dbReference type="GO" id="GO:0106026">
    <property type="term" value="F:Gly-tRNA(Ala) deacylase activity"/>
    <property type="evidence" value="ECO:0007669"/>
    <property type="project" value="UniProtKB-UniRule"/>
</dbReference>
<comment type="catalytic activity">
    <reaction evidence="2">
        <text>glycyl-tRNA(Ala) + H2O = tRNA(Ala) + glycine + H(+)</text>
        <dbReference type="Rhea" id="RHEA:53744"/>
        <dbReference type="Rhea" id="RHEA-COMP:9657"/>
        <dbReference type="Rhea" id="RHEA-COMP:13640"/>
        <dbReference type="ChEBI" id="CHEBI:15377"/>
        <dbReference type="ChEBI" id="CHEBI:15378"/>
        <dbReference type="ChEBI" id="CHEBI:57305"/>
        <dbReference type="ChEBI" id="CHEBI:78442"/>
        <dbReference type="ChEBI" id="CHEBI:78522"/>
    </reaction>
</comment>
<gene>
    <name evidence="2" type="primary">dtd</name>
    <name evidence="3" type="ORF">DDZ13_01840</name>
</gene>
<evidence type="ECO:0000313" key="3">
    <source>
        <dbReference type="EMBL" id="PXA05640.1"/>
    </source>
</evidence>
<dbReference type="Proteomes" id="UP000247099">
    <property type="component" value="Unassembled WGS sequence"/>
</dbReference>
<organism evidence="3 4">
    <name type="scientific">Coraliomargarita sinensis</name>
    <dbReference type="NCBI Taxonomy" id="2174842"/>
    <lineage>
        <taxon>Bacteria</taxon>
        <taxon>Pseudomonadati</taxon>
        <taxon>Verrucomicrobiota</taxon>
        <taxon>Opitutia</taxon>
        <taxon>Puniceicoccales</taxon>
        <taxon>Coraliomargaritaceae</taxon>
        <taxon>Coraliomargarita</taxon>
    </lineage>
</organism>
<dbReference type="AlphaFoldDB" id="A0A317ZJB6"/>
<sequence>MRIVIQRVSRAQVTVEENCVGSIDKGLLLFLGVGQGDEESDADWLVKRITKIRLFESAPGRMDLALPDIGGGALVISQFTLFGSLKKGNRPSFNRAAPPERAKQLYEYFAEQLALALGRPVPTGEFGADMQIEAHNDGPVTLMVDSRNRDF</sequence>
<keyword evidence="2" id="KW-0820">tRNA-binding</keyword>
<evidence type="ECO:0000256" key="1">
    <source>
        <dbReference type="ARBA" id="ARBA00009673"/>
    </source>
</evidence>
<dbReference type="EC" id="3.1.1.-" evidence="2"/>
<comment type="function">
    <text evidence="2">An aminoacyl-tRNA editing enzyme that deacylates mischarged D-aminoacyl-tRNAs. Also deacylates mischarged glycyl-tRNA(Ala), protecting cells against glycine mischarging by AlaRS. Acts via tRNA-based rather than protein-based catalysis; rejects L-amino acids rather than detecting D-amino acids in the active site. By recycling D-aminoacyl-tRNA to D-amino acids and free tRNA molecules, this enzyme counteracts the toxicity associated with the formation of D-aminoacyl-tRNA entities in vivo and helps enforce protein L-homochirality.</text>
</comment>
<comment type="subunit">
    <text evidence="2">Homodimer.</text>
</comment>
<dbReference type="GO" id="GO:0000049">
    <property type="term" value="F:tRNA binding"/>
    <property type="evidence" value="ECO:0007669"/>
    <property type="project" value="UniProtKB-UniRule"/>
</dbReference>
<dbReference type="HAMAP" id="MF_00518">
    <property type="entry name" value="Deacylase_Dtd"/>
    <property type="match status" value="1"/>
</dbReference>
<keyword evidence="2" id="KW-0694">RNA-binding</keyword>
<accession>A0A317ZJB6</accession>